<dbReference type="PROSITE" id="PS51257">
    <property type="entry name" value="PROKAR_LIPOPROTEIN"/>
    <property type="match status" value="1"/>
</dbReference>
<reference evidence="2 3" key="1">
    <citation type="submission" date="2019-07" db="EMBL/GenBank/DDBJ databases">
        <title>Whole genome shotgun sequence of Oceanithermus desulfurans NBRC 100063.</title>
        <authorList>
            <person name="Hosoyama A."/>
            <person name="Uohara A."/>
            <person name="Ohji S."/>
            <person name="Ichikawa N."/>
        </authorList>
    </citation>
    <scope>NUCLEOTIDE SEQUENCE [LARGE SCALE GENOMIC DNA]</scope>
    <source>
        <strain evidence="2 3">NBRC 100063</strain>
    </source>
</reference>
<dbReference type="EMBL" id="BJXN01000002">
    <property type="protein sequence ID" value="GEM88823.1"/>
    <property type="molecule type" value="Genomic_DNA"/>
</dbReference>
<comment type="caution">
    <text evidence="2">The sequence shown here is derived from an EMBL/GenBank/DDBJ whole genome shotgun (WGS) entry which is preliminary data.</text>
</comment>
<feature type="chain" id="PRO_5022031060" description="Lipoprotein" evidence="1">
    <location>
        <begin position="28"/>
        <end position="198"/>
    </location>
</feature>
<dbReference type="OrthoDB" id="32022at2"/>
<dbReference type="Gene3D" id="2.60.40.10">
    <property type="entry name" value="Immunoglobulins"/>
    <property type="match status" value="1"/>
</dbReference>
<gene>
    <name evidence="2" type="ORF">ODE01S_02570</name>
</gene>
<dbReference type="AlphaFoldDB" id="A0A511RGP6"/>
<dbReference type="Proteomes" id="UP000321827">
    <property type="component" value="Unassembled WGS sequence"/>
</dbReference>
<evidence type="ECO:0008006" key="4">
    <source>
        <dbReference type="Google" id="ProtNLM"/>
    </source>
</evidence>
<proteinExistence type="predicted"/>
<accession>A0A511RGP6</accession>
<evidence type="ECO:0000313" key="2">
    <source>
        <dbReference type="EMBL" id="GEM88823.1"/>
    </source>
</evidence>
<name>A0A511RGP6_9DEIN</name>
<evidence type="ECO:0000313" key="3">
    <source>
        <dbReference type="Proteomes" id="UP000321827"/>
    </source>
</evidence>
<sequence length="198" mass="21579">MGEMRRYLPLLLLLLLAGCSRSGDAMAPLLGITQPRSGAVSEGQKVTVEGYAFDDSGVESVRVGGQEVLPQAERGRKLVQFRFLVEAKKGGQVELELEAQDTGGQVRQLKLPLTLDTEKPKLVLERVELTEDKLLRIVGKATDDVEVDRVVVKYGKTFSRLPLPRGKEVSFMIQVPAASATVIAVDAVGQRVERVAKP</sequence>
<dbReference type="InterPro" id="IPR013783">
    <property type="entry name" value="Ig-like_fold"/>
</dbReference>
<keyword evidence="1" id="KW-0732">Signal</keyword>
<protein>
    <recommendedName>
        <fullName evidence="4">Lipoprotein</fullName>
    </recommendedName>
</protein>
<evidence type="ECO:0000256" key="1">
    <source>
        <dbReference type="SAM" id="SignalP"/>
    </source>
</evidence>
<organism evidence="2 3">
    <name type="scientific">Oceanithermus desulfurans NBRC 100063</name>
    <dbReference type="NCBI Taxonomy" id="1227550"/>
    <lineage>
        <taxon>Bacteria</taxon>
        <taxon>Thermotogati</taxon>
        <taxon>Deinococcota</taxon>
        <taxon>Deinococci</taxon>
        <taxon>Thermales</taxon>
        <taxon>Thermaceae</taxon>
        <taxon>Oceanithermus</taxon>
    </lineage>
</organism>
<feature type="signal peptide" evidence="1">
    <location>
        <begin position="1"/>
        <end position="27"/>
    </location>
</feature>